<comment type="caution">
    <text evidence="2">The sequence shown here is derived from an EMBL/GenBank/DDBJ whole genome shotgun (WGS) entry which is preliminary data.</text>
</comment>
<evidence type="ECO:0000313" key="2">
    <source>
        <dbReference type="EMBL" id="MRH08439.1"/>
    </source>
</evidence>
<evidence type="ECO:0000256" key="1">
    <source>
        <dbReference type="SAM" id="Coils"/>
    </source>
</evidence>
<keyword evidence="1" id="KW-0175">Coiled coil</keyword>
<proteinExistence type="predicted"/>
<sequence length="186" mass="21752">MWSSVLSGLFSGIIGVLGAVYTITKTDERQEVSLKVQATNDLIYRNQIEWYGKLRVSIAELISQFIHINMIIENLNYVEKETEKIRLNGNNRQEMRNAIDELDGIEREAKDSLIKIQTQLTLVNLYLFENSKEENYIRNKLSELINTYYSPKSFKPIPEFELNLLVEKVRELLKHQQTQLIDKISK</sequence>
<dbReference type="AlphaFoldDB" id="A0A6L5P3C5"/>
<accession>A0A6L5P3C5</accession>
<evidence type="ECO:0000313" key="3">
    <source>
        <dbReference type="Proteomes" id="UP000472879"/>
    </source>
</evidence>
<protein>
    <submittedName>
        <fullName evidence="2">Uncharacterized protein</fullName>
    </submittedName>
</protein>
<gene>
    <name evidence="2" type="ORF">GIX81_03070</name>
</gene>
<name>A0A6L5P3C5_LIMRT</name>
<feature type="coiled-coil region" evidence="1">
    <location>
        <begin position="88"/>
        <end position="115"/>
    </location>
</feature>
<organism evidence="2 3">
    <name type="scientific">Limosilactobacillus reuteri</name>
    <name type="common">Lactobacillus reuteri</name>
    <dbReference type="NCBI Taxonomy" id="1598"/>
    <lineage>
        <taxon>Bacteria</taxon>
        <taxon>Bacillati</taxon>
        <taxon>Bacillota</taxon>
        <taxon>Bacilli</taxon>
        <taxon>Lactobacillales</taxon>
        <taxon>Lactobacillaceae</taxon>
        <taxon>Limosilactobacillus</taxon>
    </lineage>
</organism>
<reference evidence="2 3" key="1">
    <citation type="submission" date="2019-11" db="EMBL/GenBank/DDBJ databases">
        <title>Draft genome sequence of 12 host-associated Lactobacillus reuteri rodent strains.</title>
        <authorList>
            <person name="Zhang S."/>
            <person name="Ozcam M."/>
            <person name="Van Pijkeren J.P."/>
        </authorList>
    </citation>
    <scope>NUCLEOTIDE SEQUENCE [LARGE SCALE GENOMIC DNA]</scope>
    <source>
        <strain evidence="2 3">Lr4020</strain>
    </source>
</reference>
<dbReference type="Proteomes" id="UP000472879">
    <property type="component" value="Unassembled WGS sequence"/>
</dbReference>
<dbReference type="RefSeq" id="WP_153704647.1">
    <property type="nucleotide sequence ID" value="NZ_WJNA01000005.1"/>
</dbReference>
<dbReference type="EMBL" id="WJNA01000005">
    <property type="protein sequence ID" value="MRH08439.1"/>
    <property type="molecule type" value="Genomic_DNA"/>
</dbReference>